<name>A0ABV4Q6E9_9ACTN</name>
<dbReference type="InterPro" id="IPR036390">
    <property type="entry name" value="WH_DNA-bd_sf"/>
</dbReference>
<keyword evidence="6" id="KW-1185">Reference proteome</keyword>
<feature type="domain" description="HTH marR-type" evidence="4">
    <location>
        <begin position="9"/>
        <end position="148"/>
    </location>
</feature>
<evidence type="ECO:0000313" key="6">
    <source>
        <dbReference type="Proteomes" id="UP001569963"/>
    </source>
</evidence>
<dbReference type="InterPro" id="IPR000835">
    <property type="entry name" value="HTH_MarR-typ"/>
</dbReference>
<sequence length="152" mass="16533">MADPADTPSTAVGFLIWQLSARWQLEVDRALAPLGLTAAQYAVLASLHALSRSGHAPRQRELADFSGLDRIHVSKLVRALEGAGMLTRAPHPADSRAVAVSITRAGREAVTAARREVSALEEQRLLALGGRDDRRTEELVESLRALLRHTTR</sequence>
<proteinExistence type="predicted"/>
<dbReference type="InterPro" id="IPR036388">
    <property type="entry name" value="WH-like_DNA-bd_sf"/>
</dbReference>
<dbReference type="Proteomes" id="UP001569963">
    <property type="component" value="Unassembled WGS sequence"/>
</dbReference>
<dbReference type="RefSeq" id="WP_371947660.1">
    <property type="nucleotide sequence ID" value="NZ_JAXCEI010000002.1"/>
</dbReference>
<dbReference type="PROSITE" id="PS50995">
    <property type="entry name" value="HTH_MARR_2"/>
    <property type="match status" value="1"/>
</dbReference>
<dbReference type="InterPro" id="IPR039422">
    <property type="entry name" value="MarR/SlyA-like"/>
</dbReference>
<comment type="caution">
    <text evidence="5">The sequence shown here is derived from an EMBL/GenBank/DDBJ whole genome shotgun (WGS) entry which is preliminary data.</text>
</comment>
<reference evidence="5 6" key="1">
    <citation type="submission" date="2023-11" db="EMBL/GenBank/DDBJ databases">
        <title>Actinomadura monticuli sp. nov., isolated from volcanic ash.</title>
        <authorList>
            <person name="Lee S.D."/>
            <person name="Yang H."/>
            <person name="Kim I.S."/>
        </authorList>
    </citation>
    <scope>NUCLEOTIDE SEQUENCE [LARGE SCALE GENOMIC DNA]</scope>
    <source>
        <strain evidence="5 6">DLS-62</strain>
    </source>
</reference>
<gene>
    <name evidence="5" type="ORF">SM611_05205</name>
</gene>
<keyword evidence="2" id="KW-0238">DNA-binding</keyword>
<dbReference type="SUPFAM" id="SSF46785">
    <property type="entry name" value="Winged helix' DNA-binding domain"/>
    <property type="match status" value="1"/>
</dbReference>
<evidence type="ECO:0000256" key="3">
    <source>
        <dbReference type="ARBA" id="ARBA00023163"/>
    </source>
</evidence>
<protein>
    <submittedName>
        <fullName evidence="5">MarR family transcriptional regulator</fullName>
    </submittedName>
</protein>
<evidence type="ECO:0000259" key="4">
    <source>
        <dbReference type="PROSITE" id="PS50995"/>
    </source>
</evidence>
<dbReference type="PANTHER" id="PTHR33164">
    <property type="entry name" value="TRANSCRIPTIONAL REGULATOR, MARR FAMILY"/>
    <property type="match status" value="1"/>
</dbReference>
<keyword evidence="3" id="KW-0804">Transcription</keyword>
<evidence type="ECO:0000313" key="5">
    <source>
        <dbReference type="EMBL" id="MFA1538320.1"/>
    </source>
</evidence>
<dbReference type="PANTHER" id="PTHR33164:SF64">
    <property type="entry name" value="TRANSCRIPTIONAL REGULATOR SLYA"/>
    <property type="match status" value="1"/>
</dbReference>
<dbReference type="EMBL" id="JAXCEI010000002">
    <property type="protein sequence ID" value="MFA1538320.1"/>
    <property type="molecule type" value="Genomic_DNA"/>
</dbReference>
<dbReference type="Gene3D" id="1.10.10.10">
    <property type="entry name" value="Winged helix-like DNA-binding domain superfamily/Winged helix DNA-binding domain"/>
    <property type="match status" value="1"/>
</dbReference>
<evidence type="ECO:0000256" key="1">
    <source>
        <dbReference type="ARBA" id="ARBA00023015"/>
    </source>
</evidence>
<organism evidence="5 6">
    <name type="scientific">Actinomadura monticuli</name>
    <dbReference type="NCBI Taxonomy" id="3097367"/>
    <lineage>
        <taxon>Bacteria</taxon>
        <taxon>Bacillati</taxon>
        <taxon>Actinomycetota</taxon>
        <taxon>Actinomycetes</taxon>
        <taxon>Streptosporangiales</taxon>
        <taxon>Thermomonosporaceae</taxon>
        <taxon>Actinomadura</taxon>
    </lineage>
</organism>
<accession>A0ABV4Q6E9</accession>
<keyword evidence="1" id="KW-0805">Transcription regulation</keyword>
<evidence type="ECO:0000256" key="2">
    <source>
        <dbReference type="ARBA" id="ARBA00023125"/>
    </source>
</evidence>
<dbReference type="Pfam" id="PF01047">
    <property type="entry name" value="MarR"/>
    <property type="match status" value="1"/>
</dbReference>
<dbReference type="SMART" id="SM00347">
    <property type="entry name" value="HTH_MARR"/>
    <property type="match status" value="1"/>
</dbReference>